<protein>
    <submittedName>
        <fullName evidence="2">Baseplate assembly protein</fullName>
    </submittedName>
</protein>
<evidence type="ECO:0000313" key="2">
    <source>
        <dbReference type="EMBL" id="XCC95715.1"/>
    </source>
</evidence>
<dbReference type="RefSeq" id="WP_353474581.1">
    <property type="nucleotide sequence ID" value="NZ_CP123385.1"/>
</dbReference>
<accession>A0AAU8AL81</accession>
<reference evidence="2" key="1">
    <citation type="submission" date="2023-02" db="EMBL/GenBank/DDBJ databases">
        <title>Description and genomic characterization of Salipiger bruguierae sp. nov., isolated from the sediment of mangrove plant Bruguiera sexangula.</title>
        <authorList>
            <person name="Long M."/>
        </authorList>
    </citation>
    <scope>NUCLEOTIDE SEQUENCE</scope>
    <source>
        <strain evidence="2">H15</strain>
    </source>
</reference>
<organism evidence="2">
    <name type="scientific">Alloyangia sp. H15</name>
    <dbReference type="NCBI Taxonomy" id="3029062"/>
    <lineage>
        <taxon>Bacteria</taxon>
        <taxon>Pseudomonadati</taxon>
        <taxon>Pseudomonadota</taxon>
        <taxon>Alphaproteobacteria</taxon>
        <taxon>Rhodobacterales</taxon>
        <taxon>Roseobacteraceae</taxon>
        <taxon>Alloyangia</taxon>
    </lineage>
</organism>
<name>A0AAU8AL81_9RHOB</name>
<dbReference type="InterPro" id="IPR011749">
    <property type="entry name" value="CHP02243"/>
</dbReference>
<dbReference type="NCBIfam" id="TIGR02243">
    <property type="entry name" value="putative baseplate assembly protein"/>
    <property type="match status" value="1"/>
</dbReference>
<proteinExistence type="predicted"/>
<gene>
    <name evidence="2" type="ORF">PVT71_21785</name>
</gene>
<dbReference type="AlphaFoldDB" id="A0AAU8AL81"/>
<dbReference type="EMBL" id="CP123385">
    <property type="protein sequence ID" value="XCC95715.1"/>
    <property type="molecule type" value="Genomic_DNA"/>
</dbReference>
<evidence type="ECO:0000256" key="1">
    <source>
        <dbReference type="SAM" id="MobiDB-lite"/>
    </source>
</evidence>
<sequence length="927" mass="98171">MTEAPIRIGHADEGATADACGCCDGTALATVQPVENRPGLPAIAFRVGDHARFKASMLTGLASAAHPALARLRTREDDDFSIALIDAWAACCDVLTFYQERLANESYIGTATERLSVTELARLIGYRLHPGASAETELVLLMEDPPAAAPDVSVLTVPAGTRVQSQPGPDELPQVFETLEDLETRVAWNRLRPRLTEPVAPDTGDRFTWLAGLPVLAVGDAILITGRNREEEDPGSELWDFRRVTAVAPDAAAGRTRVTWDRPLGSVSPPGEAAQIAHRFYHLRERVNFFGYNAPHPKTLSNQQRSHFGFGGTPESNPPSPISTGGSGDWVFGRPAAQAIWLDAIHKGFVEGSWIVLAKQNGLAEAYRITSATDDGVARYAISGRASRLSLDTAENLDLFDGAGTRRTSVYGASLQLPLAEHPITEPVAGSEVELGQRVEGLEGGRRLIFTGPRARLRHEGVGTLTIAAPGGGVQSLARGQEVTLMGAPQPVPATINLRYDVLTDTGFRGQVVAAFGVLRGVAPPKGAEVIAEPATLASALAVGADRTRLVLQEALGAAYDRAGLAIHANVARAAHGEGVSDILGSGDPSVPFQKFVLKHAPVSQRLAATETGVESTLRLRIDGVAWQEVPDLYDRGPEARVYRTSLTDAGETVVEFGDGRSGARPTPGRDNIFADHSRGLGRAGNLRAGQLSLPLDRPLGLKEMVNPLPATGGADPETMAEARRNAPIHTLTLGRVVSVSDYRDFALGFPGIAKAEARWVWQGGARRIVVTVAGEDGATLPATSATYANLLAAYRALGDPLVGVALLSYQPVSFRLGLRLAVDPARETDRVKADLEAALHAAFAFAARDFGGVLSQSEVAAAAHRVPGVAAIDIDIFRRTSGPQTAAPSYPRLTSRGARQGSGGVLLPAEILTLQDGPLAKLELMP</sequence>
<feature type="region of interest" description="Disordered" evidence="1">
    <location>
        <begin position="303"/>
        <end position="324"/>
    </location>
</feature>